<accession>X1UXA1</accession>
<comment type="caution">
    <text evidence="1">The sequence shown here is derived from an EMBL/GenBank/DDBJ whole genome shotgun (WGS) entry which is preliminary data.</text>
</comment>
<proteinExistence type="predicted"/>
<gene>
    <name evidence="1" type="ORF">S12H4_31316</name>
</gene>
<reference evidence="1" key="1">
    <citation type="journal article" date="2014" name="Front. Microbiol.">
        <title>High frequency of phylogenetically diverse reductive dehalogenase-homologous genes in deep subseafloor sedimentary metagenomes.</title>
        <authorList>
            <person name="Kawai M."/>
            <person name="Futagami T."/>
            <person name="Toyoda A."/>
            <person name="Takaki Y."/>
            <person name="Nishi S."/>
            <person name="Hori S."/>
            <person name="Arai W."/>
            <person name="Tsubouchi T."/>
            <person name="Morono Y."/>
            <person name="Uchiyama I."/>
            <person name="Ito T."/>
            <person name="Fujiyama A."/>
            <person name="Inagaki F."/>
            <person name="Takami H."/>
        </authorList>
    </citation>
    <scope>NUCLEOTIDE SEQUENCE</scope>
    <source>
        <strain evidence="1">Expedition CK06-06</strain>
    </source>
</reference>
<name>X1UXA1_9ZZZZ</name>
<organism evidence="1">
    <name type="scientific">marine sediment metagenome</name>
    <dbReference type="NCBI Taxonomy" id="412755"/>
    <lineage>
        <taxon>unclassified sequences</taxon>
        <taxon>metagenomes</taxon>
        <taxon>ecological metagenomes</taxon>
    </lineage>
</organism>
<dbReference type="AlphaFoldDB" id="X1UXA1"/>
<protein>
    <submittedName>
        <fullName evidence="1">Uncharacterized protein</fullName>
    </submittedName>
</protein>
<dbReference type="EMBL" id="BARW01018269">
    <property type="protein sequence ID" value="GAI96974.1"/>
    <property type="molecule type" value="Genomic_DNA"/>
</dbReference>
<sequence>MELKDLITQIQSKLDDADLALDAEDVDGARVHLRDAKSLLDDEFAAD</sequence>
<evidence type="ECO:0000313" key="1">
    <source>
        <dbReference type="EMBL" id="GAI96974.1"/>
    </source>
</evidence>